<organism evidence="7 8">
    <name type="scientific">Peribacillus frigoritolerans</name>
    <dbReference type="NCBI Taxonomy" id="450367"/>
    <lineage>
        <taxon>Bacteria</taxon>
        <taxon>Bacillati</taxon>
        <taxon>Bacillota</taxon>
        <taxon>Bacilli</taxon>
        <taxon>Bacillales</taxon>
        <taxon>Bacillaceae</taxon>
        <taxon>Peribacillus</taxon>
    </lineage>
</organism>
<evidence type="ECO:0000256" key="1">
    <source>
        <dbReference type="ARBA" id="ARBA00023015"/>
    </source>
</evidence>
<gene>
    <name evidence="7" type="ORF">KEH51_09780</name>
</gene>
<dbReference type="RefSeq" id="WP_063576960.1">
    <property type="nucleotide sequence ID" value="NZ_CP126089.1"/>
</dbReference>
<dbReference type="InterPro" id="IPR013324">
    <property type="entry name" value="RNA_pol_sigma_r3/r4-like"/>
</dbReference>
<dbReference type="AlphaFoldDB" id="A0A941J7G1"/>
<keyword evidence="4" id="KW-0804">Transcription</keyword>
<evidence type="ECO:0000313" key="8">
    <source>
        <dbReference type="Proteomes" id="UP000680045"/>
    </source>
</evidence>
<evidence type="ECO:0000256" key="4">
    <source>
        <dbReference type="ARBA" id="ARBA00023163"/>
    </source>
</evidence>
<evidence type="ECO:0000313" key="7">
    <source>
        <dbReference type="EMBL" id="MBR8644656.1"/>
    </source>
</evidence>
<dbReference type="GO" id="GO:0016987">
    <property type="term" value="F:sigma factor activity"/>
    <property type="evidence" value="ECO:0007669"/>
    <property type="project" value="UniProtKB-KW"/>
</dbReference>
<keyword evidence="1" id="KW-0805">Transcription regulation</keyword>
<proteinExistence type="predicted"/>
<protein>
    <submittedName>
        <fullName evidence="7">Sigma-70 family RNA polymerase sigma factor</fullName>
    </submittedName>
</protein>
<dbReference type="InterPro" id="IPR036388">
    <property type="entry name" value="WH-like_DNA-bd_sf"/>
</dbReference>
<dbReference type="InterPro" id="IPR007627">
    <property type="entry name" value="RNA_pol_sigma70_r2"/>
</dbReference>
<dbReference type="InterPro" id="IPR013325">
    <property type="entry name" value="RNA_pol_sigma_r2"/>
</dbReference>
<dbReference type="InterPro" id="IPR014284">
    <property type="entry name" value="RNA_pol_sigma-70_dom"/>
</dbReference>
<feature type="domain" description="RNA polymerase sigma-70 region 2" evidence="5">
    <location>
        <begin position="9"/>
        <end position="72"/>
    </location>
</feature>
<dbReference type="NCBIfam" id="TIGR02937">
    <property type="entry name" value="sigma70-ECF"/>
    <property type="match status" value="1"/>
</dbReference>
<dbReference type="SUPFAM" id="SSF88946">
    <property type="entry name" value="Sigma2 domain of RNA polymerase sigma factors"/>
    <property type="match status" value="1"/>
</dbReference>
<dbReference type="Proteomes" id="UP000680045">
    <property type="component" value="Unassembled WGS sequence"/>
</dbReference>
<evidence type="ECO:0000256" key="2">
    <source>
        <dbReference type="ARBA" id="ARBA00023082"/>
    </source>
</evidence>
<sequence length="164" mass="19415">MKDFSALTEEFTPMIHHIIRSLSIYKNKEEYFQVGLIALWESLGNFNEEYGQFSNYAYTVIKGKILNELKHHHKYEIRTEPFDSFLLEMIKDPFSMHEEAFAIENILTYTEGLTLNQQRWLLQTYLENKTVTEIAEIYQVTAAAVKSWRKSALNKLRKQLIFPL</sequence>
<dbReference type="Pfam" id="PF04542">
    <property type="entry name" value="Sigma70_r2"/>
    <property type="match status" value="1"/>
</dbReference>
<dbReference type="Pfam" id="PF04545">
    <property type="entry name" value="Sigma70_r4"/>
    <property type="match status" value="1"/>
</dbReference>
<dbReference type="InterPro" id="IPR007630">
    <property type="entry name" value="RNA_pol_sigma70_r4"/>
</dbReference>
<feature type="domain" description="RNA polymerase sigma-70 region 4" evidence="6">
    <location>
        <begin position="112"/>
        <end position="158"/>
    </location>
</feature>
<dbReference type="SUPFAM" id="SSF88659">
    <property type="entry name" value="Sigma3 and sigma4 domains of RNA polymerase sigma factors"/>
    <property type="match status" value="1"/>
</dbReference>
<dbReference type="PANTHER" id="PTHR30385">
    <property type="entry name" value="SIGMA FACTOR F FLAGELLAR"/>
    <property type="match status" value="1"/>
</dbReference>
<dbReference type="Gene3D" id="1.10.1740.10">
    <property type="match status" value="1"/>
</dbReference>
<evidence type="ECO:0000259" key="5">
    <source>
        <dbReference type="Pfam" id="PF04542"/>
    </source>
</evidence>
<keyword evidence="3" id="KW-0238">DNA-binding</keyword>
<dbReference type="EMBL" id="JAGTPW010000014">
    <property type="protein sequence ID" value="MBR8644656.1"/>
    <property type="molecule type" value="Genomic_DNA"/>
</dbReference>
<reference evidence="7" key="1">
    <citation type="submission" date="2021-04" db="EMBL/GenBank/DDBJ databases">
        <title>Whole genome sequencing of Enterococci isolates from hospitalized patients.</title>
        <authorList>
            <person name="Ogoti B.M."/>
            <person name="Onyambu F.G."/>
        </authorList>
    </citation>
    <scope>NUCLEOTIDE SEQUENCE</scope>
    <source>
        <strain evidence="7">242</strain>
    </source>
</reference>
<comment type="caution">
    <text evidence="7">The sequence shown here is derived from an EMBL/GenBank/DDBJ whole genome shotgun (WGS) entry which is preliminary data.</text>
</comment>
<evidence type="ECO:0000259" key="6">
    <source>
        <dbReference type="Pfam" id="PF04545"/>
    </source>
</evidence>
<accession>A0A941J7G1</accession>
<dbReference type="GO" id="GO:0006352">
    <property type="term" value="P:DNA-templated transcription initiation"/>
    <property type="evidence" value="ECO:0007669"/>
    <property type="project" value="InterPro"/>
</dbReference>
<evidence type="ECO:0000256" key="3">
    <source>
        <dbReference type="ARBA" id="ARBA00023125"/>
    </source>
</evidence>
<dbReference type="Gene3D" id="1.10.10.10">
    <property type="entry name" value="Winged helix-like DNA-binding domain superfamily/Winged helix DNA-binding domain"/>
    <property type="match status" value="1"/>
</dbReference>
<keyword evidence="2" id="KW-0731">Sigma factor</keyword>
<name>A0A941J7G1_9BACI</name>
<dbReference type="GO" id="GO:0003677">
    <property type="term" value="F:DNA binding"/>
    <property type="evidence" value="ECO:0007669"/>
    <property type="project" value="UniProtKB-KW"/>
</dbReference>